<reference evidence="1" key="1">
    <citation type="submission" date="2022-08" db="EMBL/GenBank/DDBJ databases">
        <title>Genome Sequence of Fusarium decemcellulare.</title>
        <authorList>
            <person name="Buettner E."/>
        </authorList>
    </citation>
    <scope>NUCLEOTIDE SEQUENCE</scope>
    <source>
        <strain evidence="1">Babe19</strain>
    </source>
</reference>
<accession>A0ACC1SUC0</accession>
<sequence>MTQSTPVKVLVIGATGHGGSYLCVELVNRGHRVTGLARHPEKLGQHPLYTPLEFDVVEAKFLQLVEVLTGYDVVVNEFSPHSQGHEALTYMPFVEITRKIVRAAKIAGLPHFIMVGGAGSLELPEIEPHLAAGESGYFWRAFRQAFADSEAHVQYMEERLGPLGEGLRKLRTARLKVFDGTATPEDEAYIREYLDNAFKGDYSMTFVKAARLTWMFFEGSNTWNWSYASPPPRYRPCAGGEEYKISDDNLPLDDKPRPEHYQGWYKDDPKDLEGRMRGISLVDFSRAIADDVETKFGLHRHWTATTDLQDDTPYPSYVNFKFGRPMFACHWLTVSVVYGIPAIDFKFRPAHNLKTGGSSLPSLTTEQLAIIYPPGHVIVVGTGPSGLVLSLLLAKNGIQVECLDKASQLDDQPRATHYGPPANRVLAKLGLLEKIREQGIEVGGARWRKPDGTVLAKILNSNLGDDPDRISCLPLNHLCRLALDDLEKEPLATIRWDHRVDEIRHDDDQARLVVTTPDGVKDMTADYVVGCDGANSIIRRQLFGGEFPGYTWDLTIIATNVYYDFAKHGWKDSNFVIHPEDYFMAAHIQKDGLWRVSYGEVPGLTVEEYKKRQPAKYEAMLPGNPKPGEYKITNFSPYKVHQRLAPKMRVGRFLLAGDSAHLCNPFGGMGLTGGLVDVGDLFDCLKGIHDGRATPEILDKYDHFRREKYNQFTNPVSESNLKRMSSDPDVVEANDPGLAMMREADKSIEASKAFQLGVLGLAHDMTQYYNDNVQAA</sequence>
<dbReference type="Proteomes" id="UP001148629">
    <property type="component" value="Unassembled WGS sequence"/>
</dbReference>
<organism evidence="1 2">
    <name type="scientific">Fusarium decemcellulare</name>
    <dbReference type="NCBI Taxonomy" id="57161"/>
    <lineage>
        <taxon>Eukaryota</taxon>
        <taxon>Fungi</taxon>
        <taxon>Dikarya</taxon>
        <taxon>Ascomycota</taxon>
        <taxon>Pezizomycotina</taxon>
        <taxon>Sordariomycetes</taxon>
        <taxon>Hypocreomycetidae</taxon>
        <taxon>Hypocreales</taxon>
        <taxon>Nectriaceae</taxon>
        <taxon>Fusarium</taxon>
        <taxon>Fusarium decemcellulare species complex</taxon>
    </lineage>
</organism>
<keyword evidence="2" id="KW-1185">Reference proteome</keyword>
<gene>
    <name evidence="1" type="ORF">NM208_g1935</name>
</gene>
<proteinExistence type="predicted"/>
<evidence type="ECO:0000313" key="2">
    <source>
        <dbReference type="Proteomes" id="UP001148629"/>
    </source>
</evidence>
<dbReference type="EMBL" id="JANRMS010000109">
    <property type="protein sequence ID" value="KAJ3546561.1"/>
    <property type="molecule type" value="Genomic_DNA"/>
</dbReference>
<comment type="caution">
    <text evidence="1">The sequence shown here is derived from an EMBL/GenBank/DDBJ whole genome shotgun (WGS) entry which is preliminary data.</text>
</comment>
<name>A0ACC1SUC0_9HYPO</name>
<protein>
    <submittedName>
        <fullName evidence="1">Uncharacterized protein</fullName>
    </submittedName>
</protein>
<evidence type="ECO:0000313" key="1">
    <source>
        <dbReference type="EMBL" id="KAJ3546561.1"/>
    </source>
</evidence>